<comment type="caution">
    <text evidence="1">The sequence shown here is derived from an EMBL/GenBank/DDBJ whole genome shotgun (WGS) entry which is preliminary data.</text>
</comment>
<accession>A0AA90TWV9</accession>
<dbReference type="Proteomes" id="UP001178888">
    <property type="component" value="Unassembled WGS sequence"/>
</dbReference>
<evidence type="ECO:0008006" key="3">
    <source>
        <dbReference type="Google" id="ProtNLM"/>
    </source>
</evidence>
<gene>
    <name evidence="1" type="ORF">RCG21_32925</name>
</gene>
<dbReference type="SUPFAM" id="SSF46785">
    <property type="entry name" value="Winged helix' DNA-binding domain"/>
    <property type="match status" value="1"/>
</dbReference>
<dbReference type="Gene3D" id="3.30.70.270">
    <property type="match status" value="1"/>
</dbReference>
<keyword evidence="2" id="KW-1185">Reference proteome</keyword>
<evidence type="ECO:0000313" key="1">
    <source>
        <dbReference type="EMBL" id="MDQ6600995.1"/>
    </source>
</evidence>
<proteinExistence type="predicted"/>
<dbReference type="InterPro" id="IPR043128">
    <property type="entry name" value="Rev_trsase/Diguanyl_cyclase"/>
</dbReference>
<dbReference type="RefSeq" id="WP_308914618.1">
    <property type="nucleotide sequence ID" value="NZ_JAVGVR010000002.1"/>
</dbReference>
<sequence length="433" mass="49482">MYQIGIVGPKTSVDRILTLAKKMKMDLSLRFLPFPYNHFQETSAIVKENDHQVDIWFFSGKLSYIIAKNILNSDEQLLHIQHTEAGLFRCFLQTALNHHVIVERVSIDELEETKIEEALEQLDVPVSNIYIKRYGIQTNPNELLKYHLNLWEERKIDVAITCFEGVYKSLLAAGVPAYWYTPTILEIQQTMRILEEKVRAFYFKDTQIGVGIIDINDFDKIAEKARSPYRLQYLETLLKVSLIRLCESLDGSLMERGNGRYLIFSSRGAIERNISMLVQTVDQLSLESESTIAVGIGYGETVFAAEVNALSAIQRSKEREDRGIVIIQEDGQVIESAGKDDELSYSYRLEDKDVLEKLEQGNVSVRMYSKLAATVRRLGLRSFTTKEIATHLRLDERNVRRMVTSLTEVGLAEYMGSEGSASRGRPSKIYRLT</sequence>
<name>A0AA90TWV9_9BACI</name>
<organism evidence="1 2">
    <name type="scientific">Bacillus salipaludis</name>
    <dbReference type="NCBI Taxonomy" id="2547811"/>
    <lineage>
        <taxon>Bacteria</taxon>
        <taxon>Bacillati</taxon>
        <taxon>Bacillota</taxon>
        <taxon>Bacilli</taxon>
        <taxon>Bacillales</taxon>
        <taxon>Bacillaceae</taxon>
        <taxon>Bacillus</taxon>
    </lineage>
</organism>
<dbReference type="AlphaFoldDB" id="A0AA90TWV9"/>
<reference evidence="1" key="1">
    <citation type="submission" date="2023-08" db="EMBL/GenBank/DDBJ databases">
        <title>Nitrogen cycling bacteria in agricultural field soils.</title>
        <authorList>
            <person name="Jang J."/>
        </authorList>
    </citation>
    <scope>NUCLEOTIDE SEQUENCE</scope>
    <source>
        <strain evidence="1">PS3-36</strain>
    </source>
</reference>
<dbReference type="InterPro" id="IPR036390">
    <property type="entry name" value="WH_DNA-bd_sf"/>
</dbReference>
<evidence type="ECO:0000313" key="2">
    <source>
        <dbReference type="Proteomes" id="UP001178888"/>
    </source>
</evidence>
<protein>
    <recommendedName>
        <fullName evidence="3">Transcriptional regulator</fullName>
    </recommendedName>
</protein>
<dbReference type="EMBL" id="JAVGVR010000002">
    <property type="protein sequence ID" value="MDQ6600995.1"/>
    <property type="molecule type" value="Genomic_DNA"/>
</dbReference>